<organism evidence="4 5">
    <name type="scientific">Fulvivirga kasyanovii</name>
    <dbReference type="NCBI Taxonomy" id="396812"/>
    <lineage>
        <taxon>Bacteria</taxon>
        <taxon>Pseudomonadati</taxon>
        <taxon>Bacteroidota</taxon>
        <taxon>Cytophagia</taxon>
        <taxon>Cytophagales</taxon>
        <taxon>Fulvivirgaceae</taxon>
        <taxon>Fulvivirga</taxon>
    </lineage>
</organism>
<dbReference type="Gene3D" id="3.40.50.880">
    <property type="match status" value="1"/>
</dbReference>
<dbReference type="InterPro" id="IPR009057">
    <property type="entry name" value="Homeodomain-like_sf"/>
</dbReference>
<dbReference type="SUPFAM" id="SSF46689">
    <property type="entry name" value="Homeodomain-like"/>
    <property type="match status" value="2"/>
</dbReference>
<dbReference type="Gene3D" id="1.10.10.60">
    <property type="entry name" value="Homeodomain-like"/>
    <property type="match status" value="2"/>
</dbReference>
<keyword evidence="5" id="KW-1185">Reference proteome</keyword>
<dbReference type="Pfam" id="PF12833">
    <property type="entry name" value="HTH_18"/>
    <property type="match status" value="1"/>
</dbReference>
<sequence>MKHISILIPKGQTSLVNIEGSHQIFSMINNFLHDMGKPPIFKVHLVGLARETRQASGLFTINPDTLLKEVTKTDLIIIPAIYGDPQQVISDNEEFIPWIIQQYKAGAEVASLCIGAYFLAATGLIDGKQCATHWQHAENFRRMFPQVELVDDKIMTETDGIYTSGGAYSYLNLLLHLIEKFAGRELAVLTSKAFMIDINKTSQSPFIIFQGQKTHEDETVKKAQEYIEDNFQDRITVDQLSGMFAMSRRSFERRFKKATCNTITEYIQRVKVEAAKKSFETSRKNINEVMYDVGYSDTKAFRTVFKRITGLSPIEYRNRYNKEAAVAAAI</sequence>
<comment type="caution">
    <text evidence="4">The sequence shown here is derived from an EMBL/GenBank/DDBJ whole genome shotgun (WGS) entry which is preliminary data.</text>
</comment>
<protein>
    <submittedName>
        <fullName evidence="4">Helix-turn-helix domain-containing protein</fullName>
    </submittedName>
</protein>
<dbReference type="PANTHER" id="PTHR43130">
    <property type="entry name" value="ARAC-FAMILY TRANSCRIPTIONAL REGULATOR"/>
    <property type="match status" value="1"/>
</dbReference>
<dbReference type="Pfam" id="PF01965">
    <property type="entry name" value="DJ-1_PfpI"/>
    <property type="match status" value="1"/>
</dbReference>
<dbReference type="PROSITE" id="PS01124">
    <property type="entry name" value="HTH_ARAC_FAMILY_2"/>
    <property type="match status" value="1"/>
</dbReference>
<gene>
    <name evidence="4" type="ORF">E1163_23500</name>
</gene>
<dbReference type="Proteomes" id="UP000798808">
    <property type="component" value="Unassembled WGS sequence"/>
</dbReference>
<dbReference type="InterPro" id="IPR002818">
    <property type="entry name" value="DJ-1/PfpI"/>
</dbReference>
<evidence type="ECO:0000313" key="4">
    <source>
        <dbReference type="EMBL" id="MTI27943.1"/>
    </source>
</evidence>
<dbReference type="PANTHER" id="PTHR43130:SF3">
    <property type="entry name" value="HTH-TYPE TRANSCRIPTIONAL REGULATOR RV1931C"/>
    <property type="match status" value="1"/>
</dbReference>
<evidence type="ECO:0000256" key="1">
    <source>
        <dbReference type="ARBA" id="ARBA00023015"/>
    </source>
</evidence>
<dbReference type="InterPro" id="IPR029062">
    <property type="entry name" value="Class_I_gatase-like"/>
</dbReference>
<evidence type="ECO:0000313" key="5">
    <source>
        <dbReference type="Proteomes" id="UP000798808"/>
    </source>
</evidence>
<name>A0ABW9RVB9_9BACT</name>
<keyword evidence="1" id="KW-0805">Transcription regulation</keyword>
<dbReference type="RefSeq" id="WP_155174974.1">
    <property type="nucleotide sequence ID" value="NZ_BAAAFL010000015.1"/>
</dbReference>
<feature type="domain" description="HTH araC/xylS-type" evidence="3">
    <location>
        <begin position="221"/>
        <end position="319"/>
    </location>
</feature>
<accession>A0ABW9RVB9</accession>
<evidence type="ECO:0000259" key="3">
    <source>
        <dbReference type="PROSITE" id="PS01124"/>
    </source>
</evidence>
<proteinExistence type="predicted"/>
<evidence type="ECO:0000256" key="2">
    <source>
        <dbReference type="ARBA" id="ARBA00023163"/>
    </source>
</evidence>
<keyword evidence="2" id="KW-0804">Transcription</keyword>
<dbReference type="InterPro" id="IPR052158">
    <property type="entry name" value="INH-QAR"/>
</dbReference>
<dbReference type="InterPro" id="IPR018060">
    <property type="entry name" value="HTH_AraC"/>
</dbReference>
<dbReference type="EMBL" id="SMLW01000648">
    <property type="protein sequence ID" value="MTI27943.1"/>
    <property type="molecule type" value="Genomic_DNA"/>
</dbReference>
<dbReference type="SUPFAM" id="SSF52317">
    <property type="entry name" value="Class I glutamine amidotransferase-like"/>
    <property type="match status" value="1"/>
</dbReference>
<dbReference type="CDD" id="cd03138">
    <property type="entry name" value="GATase1_AraC_2"/>
    <property type="match status" value="1"/>
</dbReference>
<reference evidence="4 5" key="1">
    <citation type="submission" date="2019-02" db="EMBL/GenBank/DDBJ databases">
        <authorList>
            <person name="Goldberg S.R."/>
            <person name="Haltli B.A."/>
            <person name="Correa H."/>
            <person name="Russell K.G."/>
        </authorList>
    </citation>
    <scope>NUCLEOTIDE SEQUENCE [LARGE SCALE GENOMIC DNA]</scope>
    <source>
        <strain evidence="4 5">JCM 16186</strain>
    </source>
</reference>
<dbReference type="SMART" id="SM00342">
    <property type="entry name" value="HTH_ARAC"/>
    <property type="match status" value="1"/>
</dbReference>